<protein>
    <submittedName>
        <fullName evidence="2">Uncharacterized protein</fullName>
    </submittedName>
</protein>
<feature type="region of interest" description="Disordered" evidence="1">
    <location>
        <begin position="1"/>
        <end position="23"/>
    </location>
</feature>
<sequence>LPPLDTAAGIRPPGPGSRLRLRPRVGVAFPPRLRHDL</sequence>
<organism evidence="2">
    <name type="scientific">uncultured Thermomicrobiales bacterium</name>
    <dbReference type="NCBI Taxonomy" id="1645740"/>
    <lineage>
        <taxon>Bacteria</taxon>
        <taxon>Pseudomonadati</taxon>
        <taxon>Thermomicrobiota</taxon>
        <taxon>Thermomicrobia</taxon>
        <taxon>Thermomicrobiales</taxon>
        <taxon>environmental samples</taxon>
    </lineage>
</organism>
<dbReference type="EMBL" id="CADCWK010000393">
    <property type="protein sequence ID" value="CAA9576571.1"/>
    <property type="molecule type" value="Genomic_DNA"/>
</dbReference>
<proteinExistence type="predicted"/>
<name>A0A6J4VHM6_9BACT</name>
<feature type="non-terminal residue" evidence="2">
    <location>
        <position position="37"/>
    </location>
</feature>
<evidence type="ECO:0000256" key="1">
    <source>
        <dbReference type="SAM" id="MobiDB-lite"/>
    </source>
</evidence>
<gene>
    <name evidence="2" type="ORF">AVDCRST_MAG33-3118</name>
</gene>
<dbReference type="AlphaFoldDB" id="A0A6J4VHM6"/>
<evidence type="ECO:0000313" key="2">
    <source>
        <dbReference type="EMBL" id="CAA9576571.1"/>
    </source>
</evidence>
<feature type="non-terminal residue" evidence="2">
    <location>
        <position position="1"/>
    </location>
</feature>
<reference evidence="2" key="1">
    <citation type="submission" date="2020-02" db="EMBL/GenBank/DDBJ databases">
        <authorList>
            <person name="Meier V. D."/>
        </authorList>
    </citation>
    <scope>NUCLEOTIDE SEQUENCE</scope>
    <source>
        <strain evidence="2">AVDCRST_MAG33</strain>
    </source>
</reference>
<accession>A0A6J4VHM6</accession>